<evidence type="ECO:0000313" key="2">
    <source>
        <dbReference type="Proteomes" id="UP000198412"/>
    </source>
</evidence>
<evidence type="ECO:0008006" key="3">
    <source>
        <dbReference type="Google" id="ProtNLM"/>
    </source>
</evidence>
<proteinExistence type="predicted"/>
<dbReference type="OrthoDB" id="5621785at2"/>
<accession>A0A238VKT4</accession>
<sequence>MPQILKNENLEVHVDLPNENYNFSRFDWTGKITVVKFENVYLSSAERTGFKNENSFGKGFYNEFGIDTALGFNEADIGGWFHKIGVGLLKKDDNHYLFSKNYDIKPAKFEISTESNKIVIICKSKSVNGYSYVLKKEIEIYKNSFIIKYHLHNNGEKDIITDEYIHNFTAINEDLIGPNYLLKFPFQLKPEFFKETVNPERKVDLGQNEITFNSFTNEQFFFSNISGNENVNAQWELINLKSNIGIIETGSFQTNKVNLWGWKHVISPELFFNIFIKPNQSAEWTRTYNVYKVK</sequence>
<dbReference type="RefSeq" id="WP_089376991.1">
    <property type="nucleotide sequence ID" value="NZ_FZNX01000001.1"/>
</dbReference>
<evidence type="ECO:0000313" key="1">
    <source>
        <dbReference type="EMBL" id="SNR34992.1"/>
    </source>
</evidence>
<dbReference type="EMBL" id="FZNX01000001">
    <property type="protein sequence ID" value="SNR34992.1"/>
    <property type="molecule type" value="Genomic_DNA"/>
</dbReference>
<reference evidence="2" key="1">
    <citation type="submission" date="2017-06" db="EMBL/GenBank/DDBJ databases">
        <authorList>
            <person name="Varghese N."/>
            <person name="Submissions S."/>
        </authorList>
    </citation>
    <scope>NUCLEOTIDE SEQUENCE [LARGE SCALE GENOMIC DNA]</scope>
    <source>
        <strain evidence="2">DSM 27993</strain>
    </source>
</reference>
<organism evidence="1 2">
    <name type="scientific">Lutibacter flavus</name>
    <dbReference type="NCBI Taxonomy" id="691689"/>
    <lineage>
        <taxon>Bacteria</taxon>
        <taxon>Pseudomonadati</taxon>
        <taxon>Bacteroidota</taxon>
        <taxon>Flavobacteriia</taxon>
        <taxon>Flavobacteriales</taxon>
        <taxon>Flavobacteriaceae</taxon>
        <taxon>Lutibacter</taxon>
    </lineage>
</organism>
<protein>
    <recommendedName>
        <fullName evidence="3">Galactose mutarotase</fullName>
    </recommendedName>
</protein>
<gene>
    <name evidence="1" type="ORF">SAMN04488111_0662</name>
</gene>
<dbReference type="AlphaFoldDB" id="A0A238VKT4"/>
<dbReference type="Proteomes" id="UP000198412">
    <property type="component" value="Unassembled WGS sequence"/>
</dbReference>
<name>A0A238VKT4_9FLAO</name>
<keyword evidence="2" id="KW-1185">Reference proteome</keyword>